<dbReference type="EMBL" id="JBFXLS010000016">
    <property type="protein sequence ID" value="KAL2829534.1"/>
    <property type="molecule type" value="Genomic_DNA"/>
</dbReference>
<evidence type="ECO:0000313" key="2">
    <source>
        <dbReference type="Proteomes" id="UP001610335"/>
    </source>
</evidence>
<keyword evidence="2" id="KW-1185">Reference proteome</keyword>
<dbReference type="InterPro" id="IPR022085">
    <property type="entry name" value="OpdG"/>
</dbReference>
<dbReference type="PANTHER" id="PTHR38797">
    <property type="entry name" value="NUCLEAR PORE COMPLEX PROTEIN NUP85-RELATED"/>
    <property type="match status" value="1"/>
</dbReference>
<protein>
    <submittedName>
        <fullName evidence="1">Uncharacterized protein</fullName>
    </submittedName>
</protein>
<comment type="caution">
    <text evidence="1">The sequence shown here is derived from an EMBL/GenBank/DDBJ whole genome shotgun (WGS) entry which is preliminary data.</text>
</comment>
<sequence>MTQGSIAANQSSPPRNNPSSFLVTCATGAWVGVQEAARQGQIKEYQSITYNSIWFIVESYCQSGQSVDSLEPSLHDLWYTYYQCSRHVSHESTEQDRLILDILRARGRGPLMRPAPGGGIDIARTPDGTIWNDLPFLATDMTDFWINDYAAMGAKQHLNTSTFFAKLASTRVANNKLCQIALVIFRATFKATRPLGSSTELDNEDPHQVAHTLTIAALLPSACAWFQEARHNIVLLSDVSWNDCSSSTIGKCGLAFANSELGQRSPGGFNPWRWLYWMKRLHDIADEAAQADEKLLAEHAMKTVNIMSDCCKERNSRILRVFKAAGDTVQQDKAFEALTERP</sequence>
<dbReference type="PANTHER" id="PTHR38797:SF7">
    <property type="entry name" value="TRANSCRIPTION FACTOR DOMAIN-CONTAINING PROTEIN"/>
    <property type="match status" value="1"/>
</dbReference>
<accession>A0ABR4IP80</accession>
<dbReference type="Pfam" id="PF12311">
    <property type="entry name" value="DUF3632"/>
    <property type="match status" value="1"/>
</dbReference>
<gene>
    <name evidence="1" type="ORF">BDW59DRAFT_170540</name>
</gene>
<organism evidence="1 2">
    <name type="scientific">Aspergillus cavernicola</name>
    <dbReference type="NCBI Taxonomy" id="176166"/>
    <lineage>
        <taxon>Eukaryota</taxon>
        <taxon>Fungi</taxon>
        <taxon>Dikarya</taxon>
        <taxon>Ascomycota</taxon>
        <taxon>Pezizomycotina</taxon>
        <taxon>Eurotiomycetes</taxon>
        <taxon>Eurotiomycetidae</taxon>
        <taxon>Eurotiales</taxon>
        <taxon>Aspergillaceae</taxon>
        <taxon>Aspergillus</taxon>
        <taxon>Aspergillus subgen. Nidulantes</taxon>
    </lineage>
</organism>
<name>A0ABR4IP80_9EURO</name>
<dbReference type="InterPro" id="IPR053204">
    <property type="entry name" value="Oxopyrrolidines_Biosynth-assoc"/>
</dbReference>
<evidence type="ECO:0000313" key="1">
    <source>
        <dbReference type="EMBL" id="KAL2829534.1"/>
    </source>
</evidence>
<reference evidence="1 2" key="1">
    <citation type="submission" date="2024-07" db="EMBL/GenBank/DDBJ databases">
        <title>Section-level genome sequencing and comparative genomics of Aspergillus sections Usti and Cavernicolus.</title>
        <authorList>
            <consortium name="Lawrence Berkeley National Laboratory"/>
            <person name="Nybo J.L."/>
            <person name="Vesth T.C."/>
            <person name="Theobald S."/>
            <person name="Frisvad J.C."/>
            <person name="Larsen T.O."/>
            <person name="Kjaerboelling I."/>
            <person name="Rothschild-Mancinelli K."/>
            <person name="Lyhne E.K."/>
            <person name="Kogle M.E."/>
            <person name="Barry K."/>
            <person name="Clum A."/>
            <person name="Na H."/>
            <person name="Ledsgaard L."/>
            <person name="Lin J."/>
            <person name="Lipzen A."/>
            <person name="Kuo A."/>
            <person name="Riley R."/>
            <person name="Mondo S."/>
            <person name="LaButti K."/>
            <person name="Haridas S."/>
            <person name="Pangalinan J."/>
            <person name="Salamov A.A."/>
            <person name="Simmons B.A."/>
            <person name="Magnuson J.K."/>
            <person name="Chen J."/>
            <person name="Drula E."/>
            <person name="Henrissat B."/>
            <person name="Wiebenga A."/>
            <person name="Lubbers R.J."/>
            <person name="Gomes A.C."/>
            <person name="Makela M.R."/>
            <person name="Stajich J."/>
            <person name="Grigoriev I.V."/>
            <person name="Mortensen U.H."/>
            <person name="De vries R.P."/>
            <person name="Baker S.E."/>
            <person name="Andersen M.R."/>
        </authorList>
    </citation>
    <scope>NUCLEOTIDE SEQUENCE [LARGE SCALE GENOMIC DNA]</scope>
    <source>
        <strain evidence="1 2">CBS 600.67</strain>
    </source>
</reference>
<dbReference type="Proteomes" id="UP001610335">
    <property type="component" value="Unassembled WGS sequence"/>
</dbReference>
<proteinExistence type="predicted"/>